<sequence length="520" mass="55596">MIYIDENIKADPQIKLTDSIDGLLGFWEPIRYGGFKQKNFISGEIQTDGFLKYLWDQRYFYADKNRRKFWSFSQTYAGTNRTRINSAGLLETVATNVPVIDHTGTSLTPALRLEPAGTNLLFGDNDFDAAHGWTLEAGTTSVKDSVGPDGTANSATTVSDISVVVVALLRREFFKSASDSTTKFQDSLSFKKTTASASFPIFAVFFTGVADRYGGYCFNTDTGTVTLWDLNSAANIGYAVKDEGEFWRLTVWATDNGANTTVAFRLFPAANTDGGATRYAATVGSCVIANGMLTTGSIPSSYFAGAASQGAEQASGTLTIGKSYIITATEVDHFFAGCAVSNYFIAAAETALDANNKVKEHGTVRLSESNTTTLAIPAAVAAALADTGTIVIKGRFTFARAAGVVTGILTSDTTNKLIYTTTAAGNISSDDGTTVAENTGAYTANTDWKIALKWPSDTNKYRIGIDVDGAGIVWGTEVAFDGSFATGANLILGHILHGPTWIKWVKMYDSILTDAQINSM</sequence>
<gene>
    <name evidence="1" type="ORF">MM415B00960_0022</name>
</gene>
<organism evidence="1">
    <name type="scientific">viral metagenome</name>
    <dbReference type="NCBI Taxonomy" id="1070528"/>
    <lineage>
        <taxon>unclassified sequences</taxon>
        <taxon>metagenomes</taxon>
        <taxon>organismal metagenomes</taxon>
    </lineage>
</organism>
<dbReference type="AlphaFoldDB" id="A0A6M3IVJ9"/>
<accession>A0A6M3IVJ9</accession>
<name>A0A6M3IVJ9_9ZZZZ</name>
<evidence type="ECO:0000313" key="1">
    <source>
        <dbReference type="EMBL" id="QJA61374.1"/>
    </source>
</evidence>
<reference evidence="1" key="1">
    <citation type="submission" date="2020-03" db="EMBL/GenBank/DDBJ databases">
        <title>The deep terrestrial virosphere.</title>
        <authorList>
            <person name="Holmfeldt K."/>
            <person name="Nilsson E."/>
            <person name="Simone D."/>
            <person name="Lopez-Fernandez M."/>
            <person name="Wu X."/>
            <person name="de Brujin I."/>
            <person name="Lundin D."/>
            <person name="Andersson A."/>
            <person name="Bertilsson S."/>
            <person name="Dopson M."/>
        </authorList>
    </citation>
    <scope>NUCLEOTIDE SEQUENCE</scope>
    <source>
        <strain evidence="1">MM415B00960</strain>
    </source>
</reference>
<dbReference type="EMBL" id="MT141439">
    <property type="protein sequence ID" value="QJA61374.1"/>
    <property type="molecule type" value="Genomic_DNA"/>
</dbReference>
<proteinExistence type="predicted"/>
<protein>
    <submittedName>
        <fullName evidence="1">Uncharacterized protein</fullName>
    </submittedName>
</protein>